<feature type="transmembrane region" description="Helical" evidence="1">
    <location>
        <begin position="16"/>
        <end position="40"/>
    </location>
</feature>
<sequence length="101" mass="11221">MKQQVTRLSPHQNGKVFAILMANTALVVFVPMLLIASMFAPEENTPHPLMVFLIPILYLVMGYIAVAAACVLYNIMCRFIGGVEFESNAVSDKHDHLKENS</sequence>
<evidence type="ECO:0000313" key="2">
    <source>
        <dbReference type="EMBL" id="TWH75785.1"/>
    </source>
</evidence>
<dbReference type="EMBL" id="VLKG01000004">
    <property type="protein sequence ID" value="TWH75785.1"/>
    <property type="molecule type" value="Genomic_DNA"/>
</dbReference>
<keyword evidence="1" id="KW-0812">Transmembrane</keyword>
<keyword evidence="1" id="KW-0472">Membrane</keyword>
<evidence type="ECO:0008006" key="4">
    <source>
        <dbReference type="Google" id="ProtNLM"/>
    </source>
</evidence>
<keyword evidence="1" id="KW-1133">Transmembrane helix</keyword>
<organism evidence="2 3">
    <name type="scientific">Azomonas agilis</name>
    <dbReference type="NCBI Taxonomy" id="116849"/>
    <lineage>
        <taxon>Bacteria</taxon>
        <taxon>Pseudomonadati</taxon>
        <taxon>Pseudomonadota</taxon>
        <taxon>Gammaproteobacteria</taxon>
        <taxon>Pseudomonadales</taxon>
        <taxon>Pseudomonadaceae</taxon>
        <taxon>Azomonas</taxon>
    </lineage>
</organism>
<comment type="caution">
    <text evidence="2">The sequence shown here is derived from an EMBL/GenBank/DDBJ whole genome shotgun (WGS) entry which is preliminary data.</text>
</comment>
<dbReference type="Proteomes" id="UP000319627">
    <property type="component" value="Unassembled WGS sequence"/>
</dbReference>
<dbReference type="AlphaFoldDB" id="A0A562IYV0"/>
<gene>
    <name evidence="2" type="ORF">LX59_01295</name>
</gene>
<evidence type="ECO:0000313" key="3">
    <source>
        <dbReference type="Proteomes" id="UP000319627"/>
    </source>
</evidence>
<proteinExistence type="predicted"/>
<dbReference type="OrthoDB" id="7041796at2"/>
<reference evidence="2 3" key="1">
    <citation type="submission" date="2019-07" db="EMBL/GenBank/DDBJ databases">
        <title>Genomic Encyclopedia of Type Strains, Phase I: the one thousand microbial genomes (KMG-I) project.</title>
        <authorList>
            <person name="Kyrpides N."/>
        </authorList>
    </citation>
    <scope>NUCLEOTIDE SEQUENCE [LARGE SCALE GENOMIC DNA]</scope>
    <source>
        <strain evidence="2 3">DSM 375</strain>
    </source>
</reference>
<keyword evidence="3" id="KW-1185">Reference proteome</keyword>
<evidence type="ECO:0000256" key="1">
    <source>
        <dbReference type="SAM" id="Phobius"/>
    </source>
</evidence>
<name>A0A562IYV0_9GAMM</name>
<feature type="transmembrane region" description="Helical" evidence="1">
    <location>
        <begin position="52"/>
        <end position="75"/>
    </location>
</feature>
<accession>A0A562IYV0</accession>
<protein>
    <recommendedName>
        <fullName evidence="4">DUF3566 domain-containing protein</fullName>
    </recommendedName>
</protein>
<dbReference type="RefSeq" id="WP_144571022.1">
    <property type="nucleotide sequence ID" value="NZ_VLKG01000004.1"/>
</dbReference>